<dbReference type="AlphaFoldDB" id="A0AAV6VYM0"/>
<dbReference type="EMBL" id="JAFNEN010000002">
    <property type="protein sequence ID" value="KAG8201809.1"/>
    <property type="molecule type" value="Genomic_DNA"/>
</dbReference>
<name>A0AAV6VYM0_9ARAC</name>
<feature type="region of interest" description="Disordered" evidence="1">
    <location>
        <begin position="118"/>
        <end position="198"/>
    </location>
</feature>
<sequence length="270" mass="30964">MSNLVREKLEDYFASINPTSSRMMADIVSVRQEHSKDFDCLPQDEQSDILWRSIVKVDASKKYDQVKKEVIIDECFPVLRTCPGEKIIVDEDATAGRPFGCSWRDEHSAPFRWETQSQLDLRIDGEETEDTKVKTLEKPATKAEDTPKNDPKKDDEVKRSTTVKRPEVPPPPVPPHFSPPPPPHVEVAQVPKPVEKKDTPIYAKVVKRKSATSKTLDMRIRRKSKEEAKPAVPPRMSLELRKEIDISKYKTLPIDFDDIPKTGFDFLDNW</sequence>
<comment type="caution">
    <text evidence="3">The sequence shown here is derived from an EMBL/GenBank/DDBJ whole genome shotgun (WGS) entry which is preliminary data.</text>
</comment>
<dbReference type="Pfam" id="PF15797">
    <property type="entry name" value="DUF4706"/>
    <property type="match status" value="1"/>
</dbReference>
<dbReference type="InterPro" id="IPR031600">
    <property type="entry name" value="DUF4706"/>
</dbReference>
<accession>A0AAV6VYM0</accession>
<evidence type="ECO:0000256" key="1">
    <source>
        <dbReference type="SAM" id="MobiDB-lite"/>
    </source>
</evidence>
<protein>
    <recommendedName>
        <fullName evidence="2">DUF4706 domain-containing protein</fullName>
    </recommendedName>
</protein>
<keyword evidence="4" id="KW-1185">Reference proteome</keyword>
<reference evidence="3 4" key="1">
    <citation type="journal article" date="2022" name="Nat. Ecol. Evol.">
        <title>A masculinizing supergene underlies an exaggerated male reproductive morph in a spider.</title>
        <authorList>
            <person name="Hendrickx F."/>
            <person name="De Corte Z."/>
            <person name="Sonet G."/>
            <person name="Van Belleghem S.M."/>
            <person name="Kostlbacher S."/>
            <person name="Vangestel C."/>
        </authorList>
    </citation>
    <scope>NUCLEOTIDE SEQUENCE [LARGE SCALE GENOMIC DNA]</scope>
    <source>
        <strain evidence="3">W744_W776</strain>
    </source>
</reference>
<evidence type="ECO:0000313" key="3">
    <source>
        <dbReference type="EMBL" id="KAG8201809.1"/>
    </source>
</evidence>
<feature type="compositionally biased region" description="Pro residues" evidence="1">
    <location>
        <begin position="168"/>
        <end position="184"/>
    </location>
</feature>
<evidence type="ECO:0000259" key="2">
    <source>
        <dbReference type="Pfam" id="PF15797"/>
    </source>
</evidence>
<dbReference type="PANTHER" id="PTHR34394:SF1">
    <property type="entry name" value="SIMILAR TO RIKEN CDNA 2310022B05"/>
    <property type="match status" value="1"/>
</dbReference>
<feature type="compositionally biased region" description="Basic and acidic residues" evidence="1">
    <location>
        <begin position="121"/>
        <end position="167"/>
    </location>
</feature>
<gene>
    <name evidence="3" type="ORF">JTE90_027290</name>
</gene>
<feature type="domain" description="DUF4706" evidence="2">
    <location>
        <begin position="11"/>
        <end position="122"/>
    </location>
</feature>
<evidence type="ECO:0000313" key="4">
    <source>
        <dbReference type="Proteomes" id="UP000827092"/>
    </source>
</evidence>
<organism evidence="3 4">
    <name type="scientific">Oedothorax gibbosus</name>
    <dbReference type="NCBI Taxonomy" id="931172"/>
    <lineage>
        <taxon>Eukaryota</taxon>
        <taxon>Metazoa</taxon>
        <taxon>Ecdysozoa</taxon>
        <taxon>Arthropoda</taxon>
        <taxon>Chelicerata</taxon>
        <taxon>Arachnida</taxon>
        <taxon>Araneae</taxon>
        <taxon>Araneomorphae</taxon>
        <taxon>Entelegynae</taxon>
        <taxon>Araneoidea</taxon>
        <taxon>Linyphiidae</taxon>
        <taxon>Erigoninae</taxon>
        <taxon>Oedothorax</taxon>
    </lineage>
</organism>
<proteinExistence type="predicted"/>
<dbReference type="Proteomes" id="UP000827092">
    <property type="component" value="Unassembled WGS sequence"/>
</dbReference>
<dbReference type="PANTHER" id="PTHR34394">
    <property type="entry name" value="SIMILAR TO RIKEN CDNA 2310022B05"/>
    <property type="match status" value="1"/>
</dbReference>